<feature type="active site" description="Proton donor/acceptor" evidence="3">
    <location>
        <position position="142"/>
    </location>
</feature>
<organism evidence="5">
    <name type="scientific">uncultured delta proteobacterium</name>
    <dbReference type="NCBI Taxonomy" id="34034"/>
    <lineage>
        <taxon>Bacteria</taxon>
        <taxon>Deltaproteobacteria</taxon>
        <taxon>environmental samples</taxon>
    </lineage>
</organism>
<evidence type="ECO:0000256" key="4">
    <source>
        <dbReference type="PIRSR" id="PIRSR001365-2"/>
    </source>
</evidence>
<keyword evidence="1 2" id="KW-0456">Lyase</keyword>
<name>A0A212JN05_9DELT</name>
<dbReference type="GO" id="GO:0008840">
    <property type="term" value="F:4-hydroxy-tetrahydrodipicolinate synthase activity"/>
    <property type="evidence" value="ECO:0007669"/>
    <property type="project" value="TreeGrafter"/>
</dbReference>
<evidence type="ECO:0000313" key="5">
    <source>
        <dbReference type="EMBL" id="SBW00782.1"/>
    </source>
</evidence>
<proteinExistence type="inferred from homology"/>
<dbReference type="AlphaFoldDB" id="A0A212JN05"/>
<feature type="binding site" evidence="4">
    <location>
        <position position="215"/>
    </location>
    <ligand>
        <name>pyruvate</name>
        <dbReference type="ChEBI" id="CHEBI:15361"/>
    </ligand>
</feature>
<dbReference type="PANTHER" id="PTHR12128:SF67">
    <property type="entry name" value="BLR3884 PROTEIN"/>
    <property type="match status" value="1"/>
</dbReference>
<dbReference type="EMBL" id="FLUQ01000001">
    <property type="protein sequence ID" value="SBW00782.1"/>
    <property type="molecule type" value="Genomic_DNA"/>
</dbReference>
<dbReference type="PIRSF" id="PIRSF001365">
    <property type="entry name" value="DHDPS"/>
    <property type="match status" value="1"/>
</dbReference>
<dbReference type="CDD" id="cd00408">
    <property type="entry name" value="DHDPS-like"/>
    <property type="match status" value="1"/>
</dbReference>
<dbReference type="SMART" id="SM01130">
    <property type="entry name" value="DHDPS"/>
    <property type="match status" value="1"/>
</dbReference>
<evidence type="ECO:0000256" key="3">
    <source>
        <dbReference type="PIRSR" id="PIRSR001365-1"/>
    </source>
</evidence>
<dbReference type="PANTHER" id="PTHR12128">
    <property type="entry name" value="DIHYDRODIPICOLINATE SYNTHASE"/>
    <property type="match status" value="1"/>
</dbReference>
<feature type="active site" description="Schiff-base intermediate with substrate" evidence="3">
    <location>
        <position position="172"/>
    </location>
</feature>
<reference evidence="5" key="1">
    <citation type="submission" date="2016-04" db="EMBL/GenBank/DDBJ databases">
        <authorList>
            <person name="Evans L.H."/>
            <person name="Alamgir A."/>
            <person name="Owens N."/>
            <person name="Weber N.D."/>
            <person name="Virtaneva K."/>
            <person name="Barbian K."/>
            <person name="Babar A."/>
            <person name="Rosenke K."/>
        </authorList>
    </citation>
    <scope>NUCLEOTIDE SEQUENCE</scope>
    <source>
        <strain evidence="5">86</strain>
    </source>
</reference>
<accession>A0A212JN05</accession>
<dbReference type="Gene3D" id="3.20.20.70">
    <property type="entry name" value="Aldolase class I"/>
    <property type="match status" value="1"/>
</dbReference>
<protein>
    <submittedName>
        <fullName evidence="5">Dihydrodipicolinate synthetase</fullName>
    </submittedName>
</protein>
<dbReference type="Pfam" id="PF00701">
    <property type="entry name" value="DHDPS"/>
    <property type="match status" value="1"/>
</dbReference>
<dbReference type="InterPro" id="IPR013785">
    <property type="entry name" value="Aldolase_TIM"/>
</dbReference>
<evidence type="ECO:0000256" key="2">
    <source>
        <dbReference type="PIRNR" id="PIRNR001365"/>
    </source>
</evidence>
<gene>
    <name evidence="5" type="ORF">KL86DPRO_11842</name>
</gene>
<dbReference type="InterPro" id="IPR002220">
    <property type="entry name" value="DapA-like"/>
</dbReference>
<evidence type="ECO:0000256" key="1">
    <source>
        <dbReference type="ARBA" id="ARBA00023239"/>
    </source>
</evidence>
<sequence length="304" mass="32840">MSTAIPRLRGVLSPVLTPFKANLDPSPERFLAHCKRLVDAGVGLAIFGTNSEANSLSVQEKLDLLEYLLASGIPAERLMPGTGCCALTDSVTLTRAAVARGCGGVLMLPPFYYKEVSVDGLFRSYSEIIQRVGNANLRLYLYHIPPIAVVPISAELIERLLKAYPGTVAGIKDSSGDWSNTEMLLKNFQSESFDVFCGSEVFLLQNMRGGGAGCITATANTNAPAIMDMYNSWKTPEADAKQAAITATRKAFAKLPMIASMKAVIARELNDPEWAMPRPPLMPCAPDKVDGVMAELKSLGYKYV</sequence>
<comment type="similarity">
    <text evidence="2">Belongs to the DapA family.</text>
</comment>
<dbReference type="SUPFAM" id="SSF51569">
    <property type="entry name" value="Aldolase"/>
    <property type="match status" value="1"/>
</dbReference>